<comment type="caution">
    <text evidence="1">The sequence shown here is derived from an EMBL/GenBank/DDBJ whole genome shotgun (WGS) entry which is preliminary data.</text>
</comment>
<sequence length="147" mass="16143">MLSVIVKELKNAELNGRALFDVADEAVDLANIMKGKLQHQRVAYVFEQSRVPSGNSRDAGAPPMQRITTTYAVVVGVARVNDVKGTKTVKKTEDVLVALRNCLFGFTPADNAEPLILGNANTVGFSDNALWKLERFITEHYEVSTHV</sequence>
<name>A0ABQ6HHZ1_9GAMM</name>
<proteinExistence type="predicted"/>
<accession>A0ABQ6HHZ1</accession>
<evidence type="ECO:0000313" key="1">
    <source>
        <dbReference type="EMBL" id="GLX86372.1"/>
    </source>
</evidence>
<dbReference type="EMBL" id="BSSV01000006">
    <property type="protein sequence ID" value="GLX86372.1"/>
    <property type="molecule type" value="Genomic_DNA"/>
</dbReference>
<reference evidence="1 2" key="1">
    <citation type="submission" date="2023-03" db="EMBL/GenBank/DDBJ databases">
        <title>Thalassotalea loyana LMG 22536T draft genome sequence.</title>
        <authorList>
            <person name="Sawabe T."/>
        </authorList>
    </citation>
    <scope>NUCLEOTIDE SEQUENCE [LARGE SCALE GENOMIC DNA]</scope>
    <source>
        <strain evidence="1 2">LMG 22536</strain>
    </source>
</reference>
<keyword evidence="2" id="KW-1185">Reference proteome</keyword>
<evidence type="ECO:0008006" key="3">
    <source>
        <dbReference type="Google" id="ProtNLM"/>
    </source>
</evidence>
<organism evidence="1 2">
    <name type="scientific">Thalassotalea loyana</name>
    <dbReference type="NCBI Taxonomy" id="280483"/>
    <lineage>
        <taxon>Bacteria</taxon>
        <taxon>Pseudomonadati</taxon>
        <taxon>Pseudomonadota</taxon>
        <taxon>Gammaproteobacteria</taxon>
        <taxon>Alteromonadales</taxon>
        <taxon>Colwelliaceae</taxon>
        <taxon>Thalassotalea</taxon>
    </lineage>
</organism>
<dbReference type="RefSeq" id="WP_284299360.1">
    <property type="nucleotide sequence ID" value="NZ_BSSV01000006.1"/>
</dbReference>
<gene>
    <name evidence="1" type="ORF">tloyanaT_26250</name>
</gene>
<dbReference type="Pfam" id="PF23840">
    <property type="entry name" value="Phage_tail_terminator"/>
    <property type="match status" value="1"/>
</dbReference>
<evidence type="ECO:0000313" key="2">
    <source>
        <dbReference type="Proteomes" id="UP001157134"/>
    </source>
</evidence>
<dbReference type="InterPro" id="IPR056912">
    <property type="entry name" value="Phage_JBD30_tail_term-like"/>
</dbReference>
<dbReference type="Proteomes" id="UP001157134">
    <property type="component" value="Unassembled WGS sequence"/>
</dbReference>
<protein>
    <recommendedName>
        <fullName evidence="3">DUF1834 family protein</fullName>
    </recommendedName>
</protein>